<evidence type="ECO:0000256" key="13">
    <source>
        <dbReference type="ARBA" id="ARBA00023136"/>
    </source>
</evidence>
<reference evidence="17 18" key="1">
    <citation type="journal article" date="2020" name="Elife">
        <title>Loss of centromere function drives karyotype evolution in closely related Malassezia species.</title>
        <authorList>
            <person name="Sankaranarayanan S.R."/>
            <person name="Ianiri G."/>
            <person name="Coelho M.A."/>
            <person name="Reza M.H."/>
            <person name="Thimmappa B.C."/>
            <person name="Ganguly P."/>
            <person name="Vadnala R.N."/>
            <person name="Sun S."/>
            <person name="Siddharthan R."/>
            <person name="Tellgren-Roth C."/>
            <person name="Dawson T.L."/>
            <person name="Heitman J."/>
            <person name="Sanyal K."/>
        </authorList>
    </citation>
    <scope>NUCLEOTIDE SEQUENCE [LARGE SCALE GENOMIC DNA]</scope>
    <source>
        <strain evidence="17">CBS14141</strain>
    </source>
</reference>
<evidence type="ECO:0000256" key="2">
    <source>
        <dbReference type="ARBA" id="ARBA00004771"/>
    </source>
</evidence>
<evidence type="ECO:0000256" key="7">
    <source>
        <dbReference type="ARBA" id="ARBA00022679"/>
    </source>
</evidence>
<accession>A0ABY8EPH3</accession>
<evidence type="ECO:0000256" key="4">
    <source>
        <dbReference type="ARBA" id="ARBA00005420"/>
    </source>
</evidence>
<name>A0ABY8EPH3_MALFU</name>
<proteinExistence type="inferred from homology"/>
<gene>
    <name evidence="17" type="primary">DGA1</name>
    <name evidence="17" type="ORF">GLX27_002153</name>
</gene>
<keyword evidence="6 16" id="KW-0444">Lipid biosynthesis</keyword>
<dbReference type="GO" id="GO:0003846">
    <property type="term" value="F:2-acylglycerol O-acyltransferase activity"/>
    <property type="evidence" value="ECO:0007669"/>
    <property type="project" value="UniProtKB-EC"/>
</dbReference>
<dbReference type="CDD" id="cd07987">
    <property type="entry name" value="LPLAT_MGAT-like"/>
    <property type="match status" value="1"/>
</dbReference>
<evidence type="ECO:0000256" key="12">
    <source>
        <dbReference type="ARBA" id="ARBA00023098"/>
    </source>
</evidence>
<keyword evidence="9" id="KW-0319">Glycerol metabolism</keyword>
<keyword evidence="13 16" id="KW-0472">Membrane</keyword>
<dbReference type="InterPro" id="IPR007130">
    <property type="entry name" value="DAGAT"/>
</dbReference>
<evidence type="ECO:0000256" key="8">
    <source>
        <dbReference type="ARBA" id="ARBA00022692"/>
    </source>
</evidence>
<dbReference type="Proteomes" id="UP000818624">
    <property type="component" value="Chromosome 2"/>
</dbReference>
<evidence type="ECO:0000256" key="14">
    <source>
        <dbReference type="ARBA" id="ARBA00023315"/>
    </source>
</evidence>
<comment type="caution">
    <text evidence="16">Lacks conserved residue(s) required for the propagation of feature annotation.</text>
</comment>
<comment type="function">
    <text evidence="16">Catalyzes the terminal and only committed step in triacylglycerol synthesis by using diacylglycerol and fatty acyl CoA as substrates.</text>
</comment>
<keyword evidence="14 16" id="KW-0012">Acyltransferase</keyword>
<comment type="pathway">
    <text evidence="2 16">Glycerolipid metabolism; triacylglycerol biosynthesis.</text>
</comment>
<dbReference type="EMBL" id="CP046235">
    <property type="protein sequence ID" value="WFD47501.1"/>
    <property type="molecule type" value="Genomic_DNA"/>
</dbReference>
<comment type="catalytic activity">
    <reaction evidence="15 16">
        <text>an acyl-CoA + a 1,2-diacyl-sn-glycerol = a triacyl-sn-glycerol + CoA</text>
        <dbReference type="Rhea" id="RHEA:10868"/>
        <dbReference type="ChEBI" id="CHEBI:17815"/>
        <dbReference type="ChEBI" id="CHEBI:57287"/>
        <dbReference type="ChEBI" id="CHEBI:58342"/>
        <dbReference type="ChEBI" id="CHEBI:64615"/>
        <dbReference type="EC" id="2.3.1.20"/>
    </reaction>
</comment>
<comment type="subcellular location">
    <subcellularLocation>
        <location evidence="1 16">Endoplasmic reticulum membrane</location>
        <topology evidence="1 16">Multi-pass membrane protein</topology>
    </subcellularLocation>
</comment>
<keyword evidence="8 16" id="KW-0812">Transmembrane</keyword>
<keyword evidence="7 17" id="KW-0808">Transferase</keyword>
<evidence type="ECO:0000313" key="17">
    <source>
        <dbReference type="EMBL" id="WFD47501.1"/>
    </source>
</evidence>
<evidence type="ECO:0000256" key="15">
    <source>
        <dbReference type="ARBA" id="ARBA00048109"/>
    </source>
</evidence>
<dbReference type="EC" id="2.3.1.20" evidence="5 16"/>
<keyword evidence="18" id="KW-1185">Reference proteome</keyword>
<dbReference type="PANTHER" id="PTHR12317:SF0">
    <property type="entry name" value="ACYLTRANSFERASE"/>
    <property type="match status" value="1"/>
</dbReference>
<evidence type="ECO:0000256" key="11">
    <source>
        <dbReference type="ARBA" id="ARBA00022989"/>
    </source>
</evidence>
<protein>
    <recommendedName>
        <fullName evidence="5 16">Diacylglycerol O-acyltransferase</fullName>
        <ecNumber evidence="5 16">2.3.1.20</ecNumber>
    </recommendedName>
</protein>
<evidence type="ECO:0000256" key="1">
    <source>
        <dbReference type="ARBA" id="ARBA00004477"/>
    </source>
</evidence>
<dbReference type="PANTHER" id="PTHR12317">
    <property type="entry name" value="DIACYLGLYCEROL O-ACYLTRANSFERASE"/>
    <property type="match status" value="1"/>
</dbReference>
<organism evidence="17 18">
    <name type="scientific">Malassezia furfur</name>
    <name type="common">Pityriasis versicolor infection agent</name>
    <name type="synonym">Pityrosporum furfur</name>
    <dbReference type="NCBI Taxonomy" id="55194"/>
    <lineage>
        <taxon>Eukaryota</taxon>
        <taxon>Fungi</taxon>
        <taxon>Dikarya</taxon>
        <taxon>Basidiomycota</taxon>
        <taxon>Ustilaginomycotina</taxon>
        <taxon>Malasseziomycetes</taxon>
        <taxon>Malasseziales</taxon>
        <taxon>Malasseziaceae</taxon>
        <taxon>Malassezia</taxon>
    </lineage>
</organism>
<feature type="transmembrane region" description="Helical" evidence="16">
    <location>
        <begin position="43"/>
        <end position="76"/>
    </location>
</feature>
<evidence type="ECO:0000256" key="5">
    <source>
        <dbReference type="ARBA" id="ARBA00013244"/>
    </source>
</evidence>
<keyword evidence="10 16" id="KW-0256">Endoplasmic reticulum</keyword>
<evidence type="ECO:0000256" key="16">
    <source>
        <dbReference type="RuleBase" id="RU367023"/>
    </source>
</evidence>
<evidence type="ECO:0000256" key="6">
    <source>
        <dbReference type="ARBA" id="ARBA00022516"/>
    </source>
</evidence>
<keyword evidence="11 16" id="KW-1133">Transmembrane helix</keyword>
<dbReference type="Pfam" id="PF03982">
    <property type="entry name" value="DAGAT"/>
    <property type="match status" value="1"/>
</dbReference>
<evidence type="ECO:0000256" key="9">
    <source>
        <dbReference type="ARBA" id="ARBA00022798"/>
    </source>
</evidence>
<sequence length="357" mass="40225">MAVPEPTVDKLEREKKINVITHADKQRPLFKCLFQSLAVFHWILMPSLCLCVFCLLCTIPPLWFITIPYVIWSLWIDDAPSTGKRRSMWFRRLFLMRLMRNYFPITLERTVPLPADRPYLFGYHPHGIIGLGAVVSFGSEACGIAQKLPGIVPRVLTLASNFNMPLYREYLMLLGFGSVSRESCETLLSQGPGSAILIVVGGAQESLNARPGEMDLTLKNRKGFVRVAMRTGADLVPTIGFGENDIYKQADNHEGSWLYSLQQHVKRLAGFTIPIIEGRGLFHASFGWMPYQRPINVIIGEPVQVTHTKEPTDEEVDAMHERYVQALIKYVVCASNLTDFTKRIRTSCCPTGSTSCI</sequence>
<comment type="similarity">
    <text evidence="4 16">Belongs to the diacylglycerol acyltransferase family.</text>
</comment>
<evidence type="ECO:0000313" key="18">
    <source>
        <dbReference type="Proteomes" id="UP000818624"/>
    </source>
</evidence>
<evidence type="ECO:0000256" key="10">
    <source>
        <dbReference type="ARBA" id="ARBA00022824"/>
    </source>
</evidence>
<evidence type="ECO:0000256" key="3">
    <source>
        <dbReference type="ARBA" id="ARBA00005189"/>
    </source>
</evidence>
<keyword evidence="12 16" id="KW-0443">Lipid metabolism</keyword>
<comment type="pathway">
    <text evidence="3">Lipid metabolism.</text>
</comment>